<dbReference type="eggNOG" id="ENOG5033C1H">
    <property type="taxonomic scope" value="Bacteria"/>
</dbReference>
<dbReference type="GO" id="GO:0003676">
    <property type="term" value="F:nucleic acid binding"/>
    <property type="evidence" value="ECO:0007669"/>
    <property type="project" value="InterPro"/>
</dbReference>
<feature type="region of interest" description="Disordered" evidence="1">
    <location>
        <begin position="1"/>
        <end position="22"/>
    </location>
</feature>
<dbReference type="InterPro" id="IPR011856">
    <property type="entry name" value="tRNA_endonuc-like_dom_sf"/>
</dbReference>
<sequence>MSNTNTQSPDFKSLEQGKDTKKCYSKSEAVKQLEILAFEKQQKQYPNFPYPIKPKYSDATTNALTKCVIDYITFRGFHAERINSTGAIKDKRTSSKDVLGNIRTVGSVEWIKSTTQNGTADISATIQGHSVKIEIKCKATGDNCQSEAQKEYQRQIEKSGGVYLIVTTFEDFYSWFNHKKVKK</sequence>
<dbReference type="AlphaFoldDB" id="A6GXA8"/>
<reference evidence="2 3" key="1">
    <citation type="journal article" date="2007" name="Nat. Biotechnol.">
        <title>Complete genome sequence of the fish pathogen Flavobacterium psychrophilum.</title>
        <authorList>
            <person name="Duchaud E."/>
            <person name="Boussaha M."/>
            <person name="Loux V."/>
            <person name="Bernardet J.F."/>
            <person name="Michel C."/>
            <person name="Kerouault B."/>
            <person name="Mondot S."/>
            <person name="Nicolas P."/>
            <person name="Bossy R."/>
            <person name="Caron C."/>
            <person name="Bessieres P."/>
            <person name="Gibrat J.F."/>
            <person name="Claverol S."/>
            <person name="Dumetz F."/>
            <person name="Le Henaff M."/>
            <person name="Benmansour A."/>
        </authorList>
    </citation>
    <scope>NUCLEOTIDE SEQUENCE [LARGE SCALE GENOMIC DNA]</scope>
    <source>
        <strain evidence="3">ATCC 49511 / DSM 21280 / CIP 103535 / JIP02/86</strain>
    </source>
</reference>
<dbReference type="HOGENOM" id="CLU_1473119_0_0_10"/>
<feature type="compositionally biased region" description="Polar residues" evidence="1">
    <location>
        <begin position="1"/>
        <end position="10"/>
    </location>
</feature>
<dbReference type="Proteomes" id="UP000006394">
    <property type="component" value="Chromosome"/>
</dbReference>
<dbReference type="OrthoDB" id="956296at2"/>
<dbReference type="Gene3D" id="3.40.1350.10">
    <property type="match status" value="1"/>
</dbReference>
<name>A6GXA8_FLAPJ</name>
<organism evidence="2 3">
    <name type="scientific">Flavobacterium psychrophilum (strain ATCC 49511 / DSM 21280 / CIP 103535 / JIP02/86)</name>
    <dbReference type="NCBI Taxonomy" id="402612"/>
    <lineage>
        <taxon>Bacteria</taxon>
        <taxon>Pseudomonadati</taxon>
        <taxon>Bacteroidota</taxon>
        <taxon>Flavobacteriia</taxon>
        <taxon>Flavobacteriales</taxon>
        <taxon>Flavobacteriaceae</taxon>
        <taxon>Flavobacterium</taxon>
    </lineage>
</organism>
<dbReference type="KEGG" id="fps:FP0626"/>
<protein>
    <recommendedName>
        <fullName evidence="4">VRR-NUC domain-containing protein</fullName>
    </recommendedName>
</protein>
<evidence type="ECO:0008006" key="4">
    <source>
        <dbReference type="Google" id="ProtNLM"/>
    </source>
</evidence>
<dbReference type="RefSeq" id="WP_011962787.1">
    <property type="nucleotide sequence ID" value="NC_009613.3"/>
</dbReference>
<feature type="compositionally biased region" description="Basic and acidic residues" evidence="1">
    <location>
        <begin position="12"/>
        <end position="22"/>
    </location>
</feature>
<dbReference type="PATRIC" id="fig|402612.5.peg.642"/>
<dbReference type="EnsemblBacteria" id="CAL42731">
    <property type="protein sequence ID" value="CAL42731"/>
    <property type="gene ID" value="FP0626"/>
</dbReference>
<evidence type="ECO:0000313" key="3">
    <source>
        <dbReference type="Proteomes" id="UP000006394"/>
    </source>
</evidence>
<evidence type="ECO:0000256" key="1">
    <source>
        <dbReference type="SAM" id="MobiDB-lite"/>
    </source>
</evidence>
<proteinExistence type="predicted"/>
<gene>
    <name evidence="2" type="ordered locus">FP0626</name>
</gene>
<dbReference type="EMBL" id="AM398681">
    <property type="protein sequence ID" value="CAL42731.1"/>
    <property type="molecule type" value="Genomic_DNA"/>
</dbReference>
<accession>A6GXA8</accession>
<evidence type="ECO:0000313" key="2">
    <source>
        <dbReference type="EMBL" id="CAL42731.1"/>
    </source>
</evidence>
<keyword evidence="3" id="KW-1185">Reference proteome</keyword>
<dbReference type="STRING" id="402612.FP0626"/>
<dbReference type="GeneID" id="66552695"/>